<reference evidence="2 3" key="1">
    <citation type="journal article" date="2017" name="Chemistry">
        <title>Isolation, Biosynthesis and Chemical Modifications of Rubterolones A-F: Rare Tropolone Alkaloids from Actinomadura sp. 5-2.</title>
        <authorList>
            <person name="Guo H."/>
            <person name="Benndorf R."/>
            <person name="Leichnitz D."/>
            <person name="Klassen J.L."/>
            <person name="Vollmers J."/>
            <person name="Gorls H."/>
            <person name="Steinacker M."/>
            <person name="Weigel C."/>
            <person name="Dahse H.M."/>
            <person name="Kaster A.K."/>
            <person name="de Beer Z.W."/>
            <person name="Poulsen M."/>
            <person name="Beemelmanns C."/>
        </authorList>
    </citation>
    <scope>NUCLEOTIDE SEQUENCE [LARGE SCALE GENOMIC DNA]</scope>
    <source>
        <strain evidence="2 3">5-2</strain>
    </source>
</reference>
<accession>A0A2P4UFF8</accession>
<dbReference type="EMBL" id="MTBP01000002">
    <property type="protein sequence ID" value="POM23793.1"/>
    <property type="molecule type" value="Genomic_DNA"/>
</dbReference>
<feature type="transmembrane region" description="Helical" evidence="1">
    <location>
        <begin position="42"/>
        <end position="62"/>
    </location>
</feature>
<name>A0A2P4UFF8_9ACTN</name>
<dbReference type="RefSeq" id="WP_103562998.1">
    <property type="nucleotide sequence ID" value="NZ_MTBP01000002.1"/>
</dbReference>
<organism evidence="2 3">
    <name type="scientific">Actinomadura rubteroloni</name>
    <dbReference type="NCBI Taxonomy" id="1926885"/>
    <lineage>
        <taxon>Bacteria</taxon>
        <taxon>Bacillati</taxon>
        <taxon>Actinomycetota</taxon>
        <taxon>Actinomycetes</taxon>
        <taxon>Streptosporangiales</taxon>
        <taxon>Thermomonosporaceae</taxon>
        <taxon>Actinomadura</taxon>
    </lineage>
</organism>
<sequence>MGEQPNPWHNPFQTLFRISLLVLGSAVALNVAITYLRLVVPWLLGAAGVAGVVWCVVAVVRWRKSQW</sequence>
<keyword evidence="1" id="KW-0472">Membrane</keyword>
<feature type="transmembrane region" description="Helical" evidence="1">
    <location>
        <begin position="15"/>
        <end position="36"/>
    </location>
</feature>
<keyword evidence="1" id="KW-1133">Transmembrane helix</keyword>
<evidence type="ECO:0000256" key="1">
    <source>
        <dbReference type="SAM" id="Phobius"/>
    </source>
</evidence>
<evidence type="ECO:0000313" key="2">
    <source>
        <dbReference type="EMBL" id="POM23793.1"/>
    </source>
</evidence>
<gene>
    <name evidence="2" type="ORF">BTM25_24180</name>
</gene>
<dbReference type="Proteomes" id="UP000242367">
    <property type="component" value="Unassembled WGS sequence"/>
</dbReference>
<protein>
    <submittedName>
        <fullName evidence="2">Uncharacterized protein</fullName>
    </submittedName>
</protein>
<keyword evidence="3" id="KW-1185">Reference proteome</keyword>
<keyword evidence="1" id="KW-0812">Transmembrane</keyword>
<evidence type="ECO:0000313" key="3">
    <source>
        <dbReference type="Proteomes" id="UP000242367"/>
    </source>
</evidence>
<comment type="caution">
    <text evidence="2">The sequence shown here is derived from an EMBL/GenBank/DDBJ whole genome shotgun (WGS) entry which is preliminary data.</text>
</comment>
<proteinExistence type="predicted"/>
<dbReference type="AlphaFoldDB" id="A0A2P4UFF8"/>